<keyword evidence="5 8" id="KW-1133">Transmembrane helix</keyword>
<dbReference type="InterPro" id="IPR011657">
    <property type="entry name" value="CNT_C_dom"/>
</dbReference>
<evidence type="ECO:0000313" key="12">
    <source>
        <dbReference type="EMBL" id="RDW65516.1"/>
    </source>
</evidence>
<comment type="similarity">
    <text evidence="2">Belongs to the concentrative nucleoside transporter (CNT) (TC 2.A.41) family.</text>
</comment>
<evidence type="ECO:0000256" key="7">
    <source>
        <dbReference type="SAM" id="MobiDB-lite"/>
    </source>
</evidence>
<dbReference type="PANTHER" id="PTHR10590">
    <property type="entry name" value="SODIUM/NUCLEOSIDE COTRANSPORTER"/>
    <property type="match status" value="1"/>
</dbReference>
<feature type="transmembrane region" description="Helical" evidence="8">
    <location>
        <begin position="157"/>
        <end position="179"/>
    </location>
</feature>
<feature type="transmembrane region" description="Helical" evidence="8">
    <location>
        <begin position="580"/>
        <end position="604"/>
    </location>
</feature>
<evidence type="ECO:0000256" key="3">
    <source>
        <dbReference type="ARBA" id="ARBA00022475"/>
    </source>
</evidence>
<dbReference type="GO" id="GO:0015293">
    <property type="term" value="F:symporter activity"/>
    <property type="evidence" value="ECO:0007669"/>
    <property type="project" value="TreeGrafter"/>
</dbReference>
<dbReference type="Pfam" id="PF01773">
    <property type="entry name" value="Nucleos_tra2_N"/>
    <property type="match status" value="1"/>
</dbReference>
<feature type="transmembrane region" description="Helical" evidence="8">
    <location>
        <begin position="408"/>
        <end position="428"/>
    </location>
</feature>
<dbReference type="InterPro" id="IPR002668">
    <property type="entry name" value="CNT_N_dom"/>
</dbReference>
<dbReference type="EMBL" id="PDLN01000015">
    <property type="protein sequence ID" value="RDW65516.1"/>
    <property type="molecule type" value="Genomic_DNA"/>
</dbReference>
<dbReference type="GO" id="GO:0005886">
    <property type="term" value="C:plasma membrane"/>
    <property type="evidence" value="ECO:0007669"/>
    <property type="project" value="UniProtKB-SubCell"/>
</dbReference>
<feature type="domain" description="Concentrative nucleoside transporter C-terminal" evidence="10">
    <location>
        <begin position="420"/>
        <end position="635"/>
    </location>
</feature>
<evidence type="ECO:0000259" key="10">
    <source>
        <dbReference type="Pfam" id="PF07662"/>
    </source>
</evidence>
<dbReference type="Pfam" id="PF07662">
    <property type="entry name" value="Nucleos_tra2_C"/>
    <property type="match status" value="1"/>
</dbReference>
<keyword evidence="13" id="KW-1185">Reference proteome</keyword>
<accession>A0A3D8QUJ3</accession>
<feature type="region of interest" description="Disordered" evidence="7">
    <location>
        <begin position="77"/>
        <end position="109"/>
    </location>
</feature>
<organism evidence="12 13">
    <name type="scientific">Coleophoma crateriformis</name>
    <dbReference type="NCBI Taxonomy" id="565419"/>
    <lineage>
        <taxon>Eukaryota</taxon>
        <taxon>Fungi</taxon>
        <taxon>Dikarya</taxon>
        <taxon>Ascomycota</taxon>
        <taxon>Pezizomycotina</taxon>
        <taxon>Leotiomycetes</taxon>
        <taxon>Helotiales</taxon>
        <taxon>Dermateaceae</taxon>
        <taxon>Coleophoma</taxon>
    </lineage>
</organism>
<feature type="transmembrane region" description="Helical" evidence="8">
    <location>
        <begin position="349"/>
        <end position="370"/>
    </location>
</feature>
<dbReference type="PANTHER" id="PTHR10590:SF4">
    <property type="entry name" value="SOLUTE CARRIER FAMILY 28 MEMBER 3"/>
    <property type="match status" value="1"/>
</dbReference>
<dbReference type="GO" id="GO:0005337">
    <property type="term" value="F:nucleoside transmembrane transporter activity"/>
    <property type="evidence" value="ECO:0007669"/>
    <property type="project" value="InterPro"/>
</dbReference>
<keyword evidence="4 8" id="KW-0812">Transmembrane</keyword>
<name>A0A3D8QUJ3_9HELO</name>
<comment type="caution">
    <text evidence="12">The sequence shown here is derived from an EMBL/GenBank/DDBJ whole genome shotgun (WGS) entry which is preliminary data.</text>
</comment>
<dbReference type="Proteomes" id="UP000256328">
    <property type="component" value="Unassembled WGS sequence"/>
</dbReference>
<feature type="transmembrane region" description="Helical" evidence="8">
    <location>
        <begin position="315"/>
        <end position="343"/>
    </location>
</feature>
<evidence type="ECO:0000259" key="9">
    <source>
        <dbReference type="Pfam" id="PF01773"/>
    </source>
</evidence>
<evidence type="ECO:0000256" key="2">
    <source>
        <dbReference type="ARBA" id="ARBA00009033"/>
    </source>
</evidence>
<dbReference type="AlphaFoldDB" id="A0A3D8QUJ3"/>
<feature type="region of interest" description="Disordered" evidence="7">
    <location>
        <begin position="31"/>
        <end position="54"/>
    </location>
</feature>
<evidence type="ECO:0000256" key="4">
    <source>
        <dbReference type="ARBA" id="ARBA00022692"/>
    </source>
</evidence>
<feature type="domain" description="Concentrative nucleoside transporter N-terminal" evidence="9">
    <location>
        <begin position="234"/>
        <end position="305"/>
    </location>
</feature>
<dbReference type="InterPro" id="IPR011642">
    <property type="entry name" value="Gate_dom"/>
</dbReference>
<evidence type="ECO:0000256" key="6">
    <source>
        <dbReference type="ARBA" id="ARBA00023136"/>
    </source>
</evidence>
<comment type="subcellular location">
    <subcellularLocation>
        <location evidence="1">Cell membrane</location>
        <topology evidence="1">Multi-pass membrane protein</topology>
    </subcellularLocation>
</comment>
<feature type="transmembrane region" description="Helical" evidence="8">
    <location>
        <begin position="281"/>
        <end position="303"/>
    </location>
</feature>
<evidence type="ECO:0000259" key="11">
    <source>
        <dbReference type="Pfam" id="PF07670"/>
    </source>
</evidence>
<feature type="transmembrane region" description="Helical" evidence="8">
    <location>
        <begin position="253"/>
        <end position="275"/>
    </location>
</feature>
<keyword evidence="3" id="KW-1003">Cell membrane</keyword>
<feature type="transmembrane region" description="Helical" evidence="8">
    <location>
        <begin position="230"/>
        <end position="246"/>
    </location>
</feature>
<evidence type="ECO:0000256" key="5">
    <source>
        <dbReference type="ARBA" id="ARBA00022989"/>
    </source>
</evidence>
<evidence type="ECO:0000256" key="1">
    <source>
        <dbReference type="ARBA" id="ARBA00004651"/>
    </source>
</evidence>
<protein>
    <submittedName>
        <fullName evidence="12">Uncharacterized protein</fullName>
    </submittedName>
</protein>
<feature type="transmembrane region" description="Helical" evidence="8">
    <location>
        <begin position="616"/>
        <end position="638"/>
    </location>
</feature>
<dbReference type="OrthoDB" id="6075923at2759"/>
<sequence>MAAPSATPHALDKETAPYVDGSKLPVEEHHAHIHTGHNDPALNPANQHSHEHVNYGHLTHPPDIAFSHDPKHVHKDADVVEKDSSSSDLPPKHTISSEELGRSNSYGETVEPPNKVRAFVRRFRWAIHLFIWCFFTGWWISTLVVHRELGWLKPFLLWLAITIRLLTFHVPLTPVFHLVKKLWRNTVSRGVSMIPEKLRYPLGAAGTVAVILVGTFATQETADNTRSNRAVSLFGLLVFIAAFYATSNNRKLINWHAVIVGMLMQFILALFVLRTSTGYDIFNFIAFLASSLLGFAAQGTAFLTSAASMKSLGWFILNVTPSIVFFVAFVQLLYFWGIIQWLVSKFAVIFFWGMRISGAEAIVAAASPFVGQGESAMMIKPFINHLTLAEIHQVMVSGFATIAGSVLAAYISMGISPVALVSSCVMSIPASIAMSKLRYPETEDTLTSGKVIIPEADEDRPNNALHAFAGGAWLGLKVGVMIATNLLCILALLGLCNGLLGWFARYWGIGLEDETKRLSIQQILGYICYPLAFLLGVERNGDLYLVAKLIGTKIFFNEFVAFDDLSSAAYDSLSPRSRLIATYAVCGFGNISSVGIQIGVLTQLGPKRAGDVAKVAFSALITGVIATLSSASIAGMLITDQAAFASPGPSS</sequence>
<feature type="transmembrane region" description="Helical" evidence="8">
    <location>
        <begin position="486"/>
        <end position="507"/>
    </location>
</feature>
<evidence type="ECO:0000256" key="8">
    <source>
        <dbReference type="SAM" id="Phobius"/>
    </source>
</evidence>
<proteinExistence type="inferred from homology"/>
<gene>
    <name evidence="12" type="ORF">BP5796_10208</name>
</gene>
<feature type="transmembrane region" description="Helical" evidence="8">
    <location>
        <begin position="519"/>
        <end position="536"/>
    </location>
</feature>
<keyword evidence="6 8" id="KW-0472">Membrane</keyword>
<feature type="transmembrane region" description="Helical" evidence="8">
    <location>
        <begin position="125"/>
        <end position="145"/>
    </location>
</feature>
<dbReference type="InterPro" id="IPR008276">
    <property type="entry name" value="C_nuclsd_transpt"/>
</dbReference>
<dbReference type="Pfam" id="PF07670">
    <property type="entry name" value="Gate"/>
    <property type="match status" value="1"/>
</dbReference>
<reference evidence="12 13" key="1">
    <citation type="journal article" date="2018" name="IMA Fungus">
        <title>IMA Genome-F 9: Draft genome sequence of Annulohypoxylon stygium, Aspergillus mulundensis, Berkeleyomyces basicola (syn. Thielaviopsis basicola), Ceratocystis smalleyi, two Cercospora beticola strains, Coleophoma cylindrospora, Fusarium fracticaudum, Phialophora cf. hyalina, and Morchella septimelata.</title>
        <authorList>
            <person name="Wingfield B.D."/>
            <person name="Bills G.F."/>
            <person name="Dong Y."/>
            <person name="Huang W."/>
            <person name="Nel W.J."/>
            <person name="Swalarsk-Parry B.S."/>
            <person name="Vaghefi N."/>
            <person name="Wilken P.M."/>
            <person name="An Z."/>
            <person name="de Beer Z.W."/>
            <person name="De Vos L."/>
            <person name="Chen L."/>
            <person name="Duong T.A."/>
            <person name="Gao Y."/>
            <person name="Hammerbacher A."/>
            <person name="Kikkert J.R."/>
            <person name="Li Y."/>
            <person name="Li H."/>
            <person name="Li K."/>
            <person name="Li Q."/>
            <person name="Liu X."/>
            <person name="Ma X."/>
            <person name="Naidoo K."/>
            <person name="Pethybridge S.J."/>
            <person name="Sun J."/>
            <person name="Steenkamp E.T."/>
            <person name="van der Nest M.A."/>
            <person name="van Wyk S."/>
            <person name="Wingfield M.J."/>
            <person name="Xiong C."/>
            <person name="Yue Q."/>
            <person name="Zhang X."/>
        </authorList>
    </citation>
    <scope>NUCLEOTIDE SEQUENCE [LARGE SCALE GENOMIC DNA]</scope>
    <source>
        <strain evidence="12 13">BP5796</strain>
    </source>
</reference>
<evidence type="ECO:0000313" key="13">
    <source>
        <dbReference type="Proteomes" id="UP000256328"/>
    </source>
</evidence>
<feature type="domain" description="Nucleoside transporter/FeoB GTPase Gate" evidence="11">
    <location>
        <begin position="317"/>
        <end position="414"/>
    </location>
</feature>